<proteinExistence type="predicted"/>
<evidence type="ECO:0000313" key="4">
    <source>
        <dbReference type="RefSeq" id="XP_005094946.1"/>
    </source>
</evidence>
<feature type="compositionally biased region" description="Low complexity" evidence="1">
    <location>
        <begin position="343"/>
        <end position="358"/>
    </location>
</feature>
<gene>
    <name evidence="4" type="primary">LOC101846870</name>
</gene>
<dbReference type="InterPro" id="IPR009263">
    <property type="entry name" value="SERTA_dom"/>
</dbReference>
<accession>A0ABM0JJA7</accession>
<name>A0ABM0JJA7_APLCA</name>
<feature type="region of interest" description="Disordered" evidence="1">
    <location>
        <begin position="343"/>
        <end position="372"/>
    </location>
</feature>
<evidence type="ECO:0000256" key="1">
    <source>
        <dbReference type="SAM" id="MobiDB-lite"/>
    </source>
</evidence>
<dbReference type="PROSITE" id="PS51053">
    <property type="entry name" value="SERTA"/>
    <property type="match status" value="1"/>
</dbReference>
<feature type="domain" description="SERTA" evidence="2">
    <location>
        <begin position="20"/>
        <end position="73"/>
    </location>
</feature>
<dbReference type="Proteomes" id="UP000694888">
    <property type="component" value="Unplaced"/>
</dbReference>
<protein>
    <submittedName>
        <fullName evidence="4">GPI-anchored protein pfl2</fullName>
    </submittedName>
</protein>
<sequence>MPPMATSSKRKWSDVFQDEEMYDKQSIMDLCTAKLRYVNPARPPRRRTEVPLLRNVLIVNTMKHLSTEMKQESMMDYATEDLTVDPGHFEGLPPLSELLTDIMLDPQPNESQCPTQGLIPFNWSTSGAASYSPLTPLEPSMPSYLDTDSALENTGEEKIVHDLLPCTSVIGLNPSHHSPWEAHGDTGSLDSFLSSASLQQPSTDTLDSFASDSAFQSTSGPLPSFTSLFENSNLSYSETVPTSSYTDLTPTASPSMLYSSTATSSASFSAQTTVASASTEELVGNTTLTDTELEFLAMAFSSKLHNVSFEELVQAFPQSTRLQQQNSQQSSFFVPSSIQTCSSSTSNTSVTETSPTTSNPCASFYRKDQPPPSVDENMVRVLVNL</sequence>
<reference evidence="4" key="1">
    <citation type="submission" date="2025-08" db="UniProtKB">
        <authorList>
            <consortium name="RefSeq"/>
        </authorList>
    </citation>
    <scope>IDENTIFICATION</scope>
</reference>
<organism evidence="3 4">
    <name type="scientific">Aplysia californica</name>
    <name type="common">California sea hare</name>
    <dbReference type="NCBI Taxonomy" id="6500"/>
    <lineage>
        <taxon>Eukaryota</taxon>
        <taxon>Metazoa</taxon>
        <taxon>Spiralia</taxon>
        <taxon>Lophotrochozoa</taxon>
        <taxon>Mollusca</taxon>
        <taxon>Gastropoda</taxon>
        <taxon>Heterobranchia</taxon>
        <taxon>Euthyneura</taxon>
        <taxon>Tectipleura</taxon>
        <taxon>Aplysiida</taxon>
        <taxon>Aplysioidea</taxon>
        <taxon>Aplysiidae</taxon>
        <taxon>Aplysia</taxon>
    </lineage>
</organism>
<dbReference type="GeneID" id="101846870"/>
<evidence type="ECO:0000259" key="2">
    <source>
        <dbReference type="PROSITE" id="PS51053"/>
    </source>
</evidence>
<dbReference type="RefSeq" id="XP_005094946.1">
    <property type="nucleotide sequence ID" value="XM_005094889.3"/>
</dbReference>
<keyword evidence="3" id="KW-1185">Reference proteome</keyword>
<evidence type="ECO:0000313" key="3">
    <source>
        <dbReference type="Proteomes" id="UP000694888"/>
    </source>
</evidence>